<reference evidence="1" key="1">
    <citation type="submission" date="2021-12" db="EMBL/GenBank/DDBJ databases">
        <title>Black yeast isolated from Biological Soil Crust.</title>
        <authorList>
            <person name="Kurbessoian T."/>
        </authorList>
    </citation>
    <scope>NUCLEOTIDE SEQUENCE</scope>
    <source>
        <strain evidence="1">CCFEE 5208</strain>
    </source>
</reference>
<evidence type="ECO:0008006" key="3">
    <source>
        <dbReference type="Google" id="ProtNLM"/>
    </source>
</evidence>
<dbReference type="Proteomes" id="UP001168146">
    <property type="component" value="Unassembled WGS sequence"/>
</dbReference>
<sequence length="400" mass="44541">MTTLKPISLALLLIFTFGLLFRLKTTLSYREIGRAWCSVDMLLPQHQPFQRDFTAGNSTLGFGTILALSQGTQWRIDGMRAAAHVSGIELQVPAQPGWPKQFIQAFRESGPIEAHGAAVGWLGHKELLKLVLQSGCSSGLILKDDMDWDTEIRNQTRLIAAAVRALTNEEDNGQAPYGSGWDVLWMGHCDIGLVMETIEWAPYTKIDKQVPASPGMGSSMKGAAFVMPLRKKFVLEVLSTYEACTSSYDLLPYSWSPGSFTIRAFVRDHANVVKARDDQRCRQSARDVRNIFKKGVEAQSETASKVVEGGASVRGGKGAVLPYGNYDVCRRSLLRRMIKLMLTVCSNTKGLEDIFGVHHGRLAEIKRHYDPKDMFDKMFAIQPTARRAICKQQKIELSKI</sequence>
<gene>
    <name evidence="1" type="ORF">LTR82_017582</name>
</gene>
<proteinExistence type="predicted"/>
<name>A0AAN6F6L9_9PEZI</name>
<dbReference type="EMBL" id="JASUXU010000151">
    <property type="protein sequence ID" value="KAK0303339.1"/>
    <property type="molecule type" value="Genomic_DNA"/>
</dbReference>
<protein>
    <recommendedName>
        <fullName evidence="3">Berberine/berberine-like domain-containing protein</fullName>
    </recommendedName>
</protein>
<dbReference type="AlphaFoldDB" id="A0AAN6F6L9"/>
<comment type="caution">
    <text evidence="1">The sequence shown here is derived from an EMBL/GenBank/DDBJ whole genome shotgun (WGS) entry which is preliminary data.</text>
</comment>
<evidence type="ECO:0000313" key="2">
    <source>
        <dbReference type="Proteomes" id="UP001168146"/>
    </source>
</evidence>
<accession>A0AAN6F6L9</accession>
<organism evidence="1 2">
    <name type="scientific">Friedmanniomyces endolithicus</name>
    <dbReference type="NCBI Taxonomy" id="329885"/>
    <lineage>
        <taxon>Eukaryota</taxon>
        <taxon>Fungi</taxon>
        <taxon>Dikarya</taxon>
        <taxon>Ascomycota</taxon>
        <taxon>Pezizomycotina</taxon>
        <taxon>Dothideomycetes</taxon>
        <taxon>Dothideomycetidae</taxon>
        <taxon>Mycosphaerellales</taxon>
        <taxon>Teratosphaeriaceae</taxon>
        <taxon>Friedmanniomyces</taxon>
    </lineage>
</organism>
<evidence type="ECO:0000313" key="1">
    <source>
        <dbReference type="EMBL" id="KAK0303339.1"/>
    </source>
</evidence>